<sequence length="195" mass="20648">MTNDQATRGLHDLIRVILVQRSPVGPPSAWRSMNPSPEEGRIYQHRRDRHPRRRPAAVRARGLRRPTGPLLAPRPDEAELAGLSRVSVVQMASLTLVPAWGAAPWGRVVLVLPFLFIKVYPSSSGVPGVPGVPGIPRISPATQLSLIAALTAAAAAGTICSSAALTNTQQVPVIVVSYLLIGAGLSLALALDVLF</sequence>
<dbReference type="Proteomes" id="UP000310108">
    <property type="component" value="Unassembled WGS sequence"/>
</dbReference>
<keyword evidence="2" id="KW-0472">Membrane</keyword>
<keyword evidence="2" id="KW-0812">Transmembrane</keyword>
<organism evidence="3 4">
    <name type="scientific">Colletotrichum tanaceti</name>
    <dbReference type="NCBI Taxonomy" id="1306861"/>
    <lineage>
        <taxon>Eukaryota</taxon>
        <taxon>Fungi</taxon>
        <taxon>Dikarya</taxon>
        <taxon>Ascomycota</taxon>
        <taxon>Pezizomycotina</taxon>
        <taxon>Sordariomycetes</taxon>
        <taxon>Hypocreomycetidae</taxon>
        <taxon>Glomerellales</taxon>
        <taxon>Glomerellaceae</taxon>
        <taxon>Colletotrichum</taxon>
        <taxon>Colletotrichum destructivum species complex</taxon>
    </lineage>
</organism>
<evidence type="ECO:0000256" key="1">
    <source>
        <dbReference type="SAM" id="MobiDB-lite"/>
    </source>
</evidence>
<evidence type="ECO:0000313" key="3">
    <source>
        <dbReference type="EMBL" id="TKW58209.1"/>
    </source>
</evidence>
<feature type="transmembrane region" description="Helical" evidence="2">
    <location>
        <begin position="144"/>
        <end position="165"/>
    </location>
</feature>
<dbReference type="AlphaFoldDB" id="A0A4U6XR88"/>
<name>A0A4U6XR88_9PEZI</name>
<comment type="caution">
    <text evidence="3">The sequence shown here is derived from an EMBL/GenBank/DDBJ whole genome shotgun (WGS) entry which is preliminary data.</text>
</comment>
<evidence type="ECO:0000256" key="2">
    <source>
        <dbReference type="SAM" id="Phobius"/>
    </source>
</evidence>
<keyword evidence="4" id="KW-1185">Reference proteome</keyword>
<feature type="compositionally biased region" description="Basic residues" evidence="1">
    <location>
        <begin position="43"/>
        <end position="59"/>
    </location>
</feature>
<accession>A0A4U6XR88</accession>
<keyword evidence="2" id="KW-1133">Transmembrane helix</keyword>
<dbReference type="EMBL" id="PJEX01000028">
    <property type="protein sequence ID" value="TKW58209.1"/>
    <property type="molecule type" value="Genomic_DNA"/>
</dbReference>
<evidence type="ECO:0000313" key="4">
    <source>
        <dbReference type="Proteomes" id="UP000310108"/>
    </source>
</evidence>
<gene>
    <name evidence="3" type="ORF">CTA1_7617</name>
</gene>
<protein>
    <submittedName>
        <fullName evidence="3">Uncharacterized protein</fullName>
    </submittedName>
</protein>
<proteinExistence type="predicted"/>
<feature type="region of interest" description="Disordered" evidence="1">
    <location>
        <begin position="27"/>
        <end position="59"/>
    </location>
</feature>
<reference evidence="3 4" key="1">
    <citation type="journal article" date="2019" name="PLoS ONE">
        <title>Comparative genome analysis indicates high evolutionary potential of pathogenicity genes in Colletotrichum tanaceti.</title>
        <authorList>
            <person name="Lelwala R.V."/>
            <person name="Korhonen P.K."/>
            <person name="Young N.D."/>
            <person name="Scott J.B."/>
            <person name="Ades P.A."/>
            <person name="Gasser R.B."/>
            <person name="Taylor P.W.J."/>
        </authorList>
    </citation>
    <scope>NUCLEOTIDE SEQUENCE [LARGE SCALE GENOMIC DNA]</scope>
    <source>
        <strain evidence="3">BRIP57314</strain>
    </source>
</reference>
<feature type="transmembrane region" description="Helical" evidence="2">
    <location>
        <begin position="171"/>
        <end position="194"/>
    </location>
</feature>